<dbReference type="InterPro" id="IPR002634">
    <property type="entry name" value="BolA"/>
</dbReference>
<evidence type="ECO:0000256" key="1">
    <source>
        <dbReference type="RuleBase" id="RU003860"/>
    </source>
</evidence>
<dbReference type="Gene3D" id="3.30.300.90">
    <property type="entry name" value="BolA-like"/>
    <property type="match status" value="1"/>
</dbReference>
<reference evidence="2 3" key="1">
    <citation type="submission" date="2023-07" db="EMBL/GenBank/DDBJ databases">
        <title>Sorghum-associated microbial communities from plants grown in Nebraska, USA.</title>
        <authorList>
            <person name="Schachtman D."/>
        </authorList>
    </citation>
    <scope>NUCLEOTIDE SEQUENCE [LARGE SCALE GENOMIC DNA]</scope>
    <source>
        <strain evidence="2 3">BE190</strain>
    </source>
</reference>
<dbReference type="PIRSF" id="PIRSF003113">
    <property type="entry name" value="BolA"/>
    <property type="match status" value="1"/>
</dbReference>
<dbReference type="RefSeq" id="WP_310075505.1">
    <property type="nucleotide sequence ID" value="NZ_JAVDVX010000008.1"/>
</dbReference>
<keyword evidence="3" id="KW-1185">Reference proteome</keyword>
<name>A0ABU1V2X7_9GAMM</name>
<dbReference type="Pfam" id="PF01722">
    <property type="entry name" value="BolA"/>
    <property type="match status" value="1"/>
</dbReference>
<protein>
    <submittedName>
        <fullName evidence="2">Acid stress-induced BolA-like protein IbaG/YrbA</fullName>
    </submittedName>
</protein>
<organism evidence="2 3">
    <name type="scientific">Cellvibrio fibrivorans</name>
    <dbReference type="NCBI Taxonomy" id="126350"/>
    <lineage>
        <taxon>Bacteria</taxon>
        <taxon>Pseudomonadati</taxon>
        <taxon>Pseudomonadota</taxon>
        <taxon>Gammaproteobacteria</taxon>
        <taxon>Cellvibrionales</taxon>
        <taxon>Cellvibrionaceae</taxon>
        <taxon>Cellvibrio</taxon>
    </lineage>
</organism>
<proteinExistence type="inferred from homology"/>
<sequence length="84" mass="9371">MQAEQIKTLIESQIPDCDVKSVDVMGDHIGLVVVSPAFAGLTPVKKQQLVLSTLSAQFADRSIHAVDYIKSFTPEQWMQQQQQQ</sequence>
<comment type="caution">
    <text evidence="2">The sequence shown here is derived from an EMBL/GenBank/DDBJ whole genome shotgun (WGS) entry which is preliminary data.</text>
</comment>
<evidence type="ECO:0000313" key="3">
    <source>
        <dbReference type="Proteomes" id="UP001253595"/>
    </source>
</evidence>
<accession>A0ABU1V2X7</accession>
<evidence type="ECO:0000313" key="2">
    <source>
        <dbReference type="EMBL" id="MDR7091800.1"/>
    </source>
</evidence>
<dbReference type="InterPro" id="IPR036065">
    <property type="entry name" value="BolA-like_sf"/>
</dbReference>
<dbReference type="EMBL" id="JAVDVX010000008">
    <property type="protein sequence ID" value="MDR7091800.1"/>
    <property type="molecule type" value="Genomic_DNA"/>
</dbReference>
<dbReference type="Proteomes" id="UP001253595">
    <property type="component" value="Unassembled WGS sequence"/>
</dbReference>
<dbReference type="SUPFAM" id="SSF82657">
    <property type="entry name" value="BolA-like"/>
    <property type="match status" value="1"/>
</dbReference>
<gene>
    <name evidence="2" type="ORF">J2X05_003838</name>
</gene>
<comment type="similarity">
    <text evidence="1">Belongs to the BolA/IbaG family.</text>
</comment>